<name>A0AAV4QHQ6_CAEEX</name>
<sequence>MFLSPNASWPSSKVSVQYPQSSVIGCHSCTVPCSPGLEPGSLRSRYQRSRSRKIPPRRDTRVDSHKRLQLDADVTAHRFSHFKNRRKVRLCSISNSNFHLL</sequence>
<proteinExistence type="predicted"/>
<keyword evidence="3" id="KW-1185">Reference proteome</keyword>
<evidence type="ECO:0000313" key="2">
    <source>
        <dbReference type="EMBL" id="GIY08680.1"/>
    </source>
</evidence>
<gene>
    <name evidence="2" type="ORF">CEXT_321991</name>
</gene>
<evidence type="ECO:0000256" key="1">
    <source>
        <dbReference type="SAM" id="MobiDB-lite"/>
    </source>
</evidence>
<evidence type="ECO:0000313" key="3">
    <source>
        <dbReference type="Proteomes" id="UP001054945"/>
    </source>
</evidence>
<dbReference type="AlphaFoldDB" id="A0AAV4QHQ6"/>
<protein>
    <submittedName>
        <fullName evidence="2">Uncharacterized protein</fullName>
    </submittedName>
</protein>
<feature type="compositionally biased region" description="Basic residues" evidence="1">
    <location>
        <begin position="45"/>
        <end position="55"/>
    </location>
</feature>
<reference evidence="2 3" key="1">
    <citation type="submission" date="2021-06" db="EMBL/GenBank/DDBJ databases">
        <title>Caerostris extrusa draft genome.</title>
        <authorList>
            <person name="Kono N."/>
            <person name="Arakawa K."/>
        </authorList>
    </citation>
    <scope>NUCLEOTIDE SEQUENCE [LARGE SCALE GENOMIC DNA]</scope>
</reference>
<organism evidence="2 3">
    <name type="scientific">Caerostris extrusa</name>
    <name type="common">Bark spider</name>
    <name type="synonym">Caerostris bankana</name>
    <dbReference type="NCBI Taxonomy" id="172846"/>
    <lineage>
        <taxon>Eukaryota</taxon>
        <taxon>Metazoa</taxon>
        <taxon>Ecdysozoa</taxon>
        <taxon>Arthropoda</taxon>
        <taxon>Chelicerata</taxon>
        <taxon>Arachnida</taxon>
        <taxon>Araneae</taxon>
        <taxon>Araneomorphae</taxon>
        <taxon>Entelegynae</taxon>
        <taxon>Araneoidea</taxon>
        <taxon>Araneidae</taxon>
        <taxon>Caerostris</taxon>
    </lineage>
</organism>
<accession>A0AAV4QHQ6</accession>
<dbReference type="Proteomes" id="UP001054945">
    <property type="component" value="Unassembled WGS sequence"/>
</dbReference>
<feature type="region of interest" description="Disordered" evidence="1">
    <location>
        <begin position="35"/>
        <end position="64"/>
    </location>
</feature>
<comment type="caution">
    <text evidence="2">The sequence shown here is derived from an EMBL/GenBank/DDBJ whole genome shotgun (WGS) entry which is preliminary data.</text>
</comment>
<dbReference type="EMBL" id="BPLR01006275">
    <property type="protein sequence ID" value="GIY08680.1"/>
    <property type="molecule type" value="Genomic_DNA"/>
</dbReference>